<dbReference type="InterPro" id="IPR011047">
    <property type="entry name" value="Quinoprotein_ADH-like_sf"/>
</dbReference>
<comment type="caution">
    <text evidence="4">The sequence shown here is derived from an EMBL/GenBank/DDBJ whole genome shotgun (WGS) entry which is preliminary data.</text>
</comment>
<dbReference type="RefSeq" id="WP_210653292.1">
    <property type="nucleotide sequence ID" value="NZ_JAGKQQ010000001.1"/>
</dbReference>
<dbReference type="Pfam" id="PF00400">
    <property type="entry name" value="WD40"/>
    <property type="match status" value="2"/>
</dbReference>
<evidence type="ECO:0000313" key="4">
    <source>
        <dbReference type="EMBL" id="MBP3955201.1"/>
    </source>
</evidence>
<dbReference type="PROSITE" id="PS50082">
    <property type="entry name" value="WD_REPEATS_2"/>
    <property type="match status" value="2"/>
</dbReference>
<feature type="repeat" description="WD" evidence="1">
    <location>
        <begin position="501"/>
        <end position="541"/>
    </location>
</feature>
<keyword evidence="2" id="KW-0812">Transmembrane</keyword>
<name>A0ABS5BNB0_9BACT</name>
<feature type="transmembrane region" description="Helical" evidence="2">
    <location>
        <begin position="110"/>
        <end position="130"/>
    </location>
</feature>
<dbReference type="InterPro" id="IPR015943">
    <property type="entry name" value="WD40/YVTN_repeat-like_dom_sf"/>
</dbReference>
<dbReference type="PROSITE" id="PS50880">
    <property type="entry name" value="TOPRIM"/>
    <property type="match status" value="1"/>
</dbReference>
<proteinExistence type="predicted"/>
<dbReference type="SMART" id="SM00320">
    <property type="entry name" value="WD40"/>
    <property type="match status" value="4"/>
</dbReference>
<dbReference type="Proteomes" id="UP000676565">
    <property type="component" value="Unassembled WGS sequence"/>
</dbReference>
<accession>A0ABS5BNB0</accession>
<dbReference type="InterPro" id="IPR006171">
    <property type="entry name" value="TOPRIM_dom"/>
</dbReference>
<dbReference type="PANTHER" id="PTHR19879:SF9">
    <property type="entry name" value="TRANSCRIPTION INITIATION FACTOR TFIID SUBUNIT 5"/>
    <property type="match status" value="1"/>
</dbReference>
<evidence type="ECO:0000256" key="2">
    <source>
        <dbReference type="SAM" id="Phobius"/>
    </source>
</evidence>
<keyword evidence="5" id="KW-1185">Reference proteome</keyword>
<sequence>MTRITELTLRLLDHTLSDAEGAELDALIATDPDAEAEHLALLELEAELRGLRTGFDLSEATLARVQEFQTERTTDAVLAEIADRAPPTWAARSELAPVPRAESRPQRRRWAGVVALTACAATIVLVVWLGTKPAEVVQPKRDEAAVPETRAFAKLSRKAGFVEVLNPAGDAIPTEEGGDLPAGFTLRTVGDDSLAVVDVLSDNSRFEIEPDSVVRFRASAPENATKSQLFLAAGQLTAAVPQQSDNRHMVVGTPVAEVFARSGLFIVSSAGPDSARVDIKRGKVELVRAATPKPVLVGVGSAVVNAGFDKVHIEQSWNVDRVARRTLTAPVPGYRDAIFSPDGSEVWTANGRAFTRWTPTGPVELSFYVRRLEGQAAFARNKQLLITFRGEKDDRVLVRTLPDGGEHAAINVRPNEARLWTAAPDASWLALVEPKPSKRVRIFDGGTGNERFVREFDENVGCIAASPDSRVLAVGLNDPSRSPNNKIALLDAATGDRLSALSTPKKPLTALAYSDDGRLLAVGFNGVIQLWDVRNRELLRSITGFERVLTCLAFSPDGKRLAAGTPDGHVWLWHTETAQQTQLIETGGRVVRSIAFHPTGTQLVTVANGAPVAVWDVNEALLGAKIQ</sequence>
<keyword evidence="2" id="KW-1133">Transmembrane helix</keyword>
<keyword evidence="2" id="KW-0472">Membrane</keyword>
<dbReference type="PROSITE" id="PS50294">
    <property type="entry name" value="WD_REPEATS_REGION"/>
    <property type="match status" value="1"/>
</dbReference>
<evidence type="ECO:0000313" key="5">
    <source>
        <dbReference type="Proteomes" id="UP000676565"/>
    </source>
</evidence>
<dbReference type="Pfam" id="PF04773">
    <property type="entry name" value="FecR"/>
    <property type="match status" value="1"/>
</dbReference>
<keyword evidence="1" id="KW-0853">WD repeat</keyword>
<dbReference type="Gene3D" id="2.130.10.10">
    <property type="entry name" value="YVTN repeat-like/Quinoprotein amine dehydrogenase"/>
    <property type="match status" value="1"/>
</dbReference>
<protein>
    <submittedName>
        <fullName evidence="4">FecR domain-containing protein</fullName>
    </submittedName>
</protein>
<dbReference type="InterPro" id="IPR001680">
    <property type="entry name" value="WD40_rpt"/>
</dbReference>
<dbReference type="PANTHER" id="PTHR19879">
    <property type="entry name" value="TRANSCRIPTION INITIATION FACTOR TFIID"/>
    <property type="match status" value="1"/>
</dbReference>
<gene>
    <name evidence="4" type="ORF">J8F10_07890</name>
</gene>
<dbReference type="EMBL" id="JAGKQQ010000001">
    <property type="protein sequence ID" value="MBP3955201.1"/>
    <property type="molecule type" value="Genomic_DNA"/>
</dbReference>
<dbReference type="InterPro" id="IPR006860">
    <property type="entry name" value="FecR"/>
</dbReference>
<dbReference type="SUPFAM" id="SSF50998">
    <property type="entry name" value="Quinoprotein alcohol dehydrogenase-like"/>
    <property type="match status" value="1"/>
</dbReference>
<reference evidence="4 5" key="1">
    <citation type="submission" date="2021-04" db="EMBL/GenBank/DDBJ databases">
        <authorList>
            <person name="Ivanova A."/>
        </authorList>
    </citation>
    <scope>NUCLEOTIDE SEQUENCE [LARGE SCALE GENOMIC DNA]</scope>
    <source>
        <strain evidence="4 5">G18</strain>
    </source>
</reference>
<dbReference type="Gene3D" id="2.60.120.1440">
    <property type="match status" value="1"/>
</dbReference>
<feature type="domain" description="Toprim" evidence="3">
    <location>
        <begin position="1"/>
        <end position="63"/>
    </location>
</feature>
<organism evidence="4 5">
    <name type="scientific">Gemmata palustris</name>
    <dbReference type="NCBI Taxonomy" id="2822762"/>
    <lineage>
        <taxon>Bacteria</taxon>
        <taxon>Pseudomonadati</taxon>
        <taxon>Planctomycetota</taxon>
        <taxon>Planctomycetia</taxon>
        <taxon>Gemmatales</taxon>
        <taxon>Gemmataceae</taxon>
        <taxon>Gemmata</taxon>
    </lineage>
</organism>
<evidence type="ECO:0000256" key="1">
    <source>
        <dbReference type="PROSITE-ProRule" id="PRU00221"/>
    </source>
</evidence>
<feature type="repeat" description="WD" evidence="1">
    <location>
        <begin position="542"/>
        <end position="583"/>
    </location>
</feature>
<evidence type="ECO:0000259" key="3">
    <source>
        <dbReference type="PROSITE" id="PS50880"/>
    </source>
</evidence>